<dbReference type="Pfam" id="PF12867">
    <property type="entry name" value="DinB_2"/>
    <property type="match status" value="1"/>
</dbReference>
<sequence>MVEFIGDDLRGSRFERVNLSGARFRASDLSGASLRGVAMTGVVMRGVELVDVDIYGEIANLTVNGVDVGPLIDAELDRRYPDRAKMRPATAAGFRQAWDTVERLWAGTVARARRLDPDLLHESVDGEWSFVETLRHLVFATDAWVRRAILGDPAPWDPLGLPWDEMPETAGIPRDRAARPSLDSVLDLRRDRMSTVREVVDGLTDETLGGHTRPVVAPGWPPPDSFPVRECLLIVLNEEWEHRLYAERDLAVLEARDS</sequence>
<keyword evidence="3" id="KW-1185">Reference proteome</keyword>
<name>A0ABV5CJX5_9ACTN</name>
<dbReference type="EMBL" id="JBCGDC010000008">
    <property type="protein sequence ID" value="MFB6392290.1"/>
    <property type="molecule type" value="Genomic_DNA"/>
</dbReference>
<reference evidence="2 3" key="1">
    <citation type="submission" date="2024-04" db="EMBL/GenBank/DDBJ databases">
        <title>Polymorphospora sp. isolated from Baiyangdian Lake in Xiong'an New Area.</title>
        <authorList>
            <person name="Zhang X."/>
            <person name="Liu J."/>
        </authorList>
    </citation>
    <scope>NUCLEOTIDE SEQUENCE [LARGE SCALE GENOMIC DNA]</scope>
    <source>
        <strain evidence="2 3">2-325</strain>
    </source>
</reference>
<dbReference type="SUPFAM" id="SSF109854">
    <property type="entry name" value="DinB/YfiT-like putative metalloenzymes"/>
    <property type="match status" value="1"/>
</dbReference>
<dbReference type="Proteomes" id="UP001582793">
    <property type="component" value="Unassembled WGS sequence"/>
</dbReference>
<dbReference type="InterPro" id="IPR001646">
    <property type="entry name" value="5peptide_repeat"/>
</dbReference>
<comment type="caution">
    <text evidence="2">The sequence shown here is derived from an EMBL/GenBank/DDBJ whole genome shotgun (WGS) entry which is preliminary data.</text>
</comment>
<dbReference type="Gene3D" id="2.160.20.80">
    <property type="entry name" value="E3 ubiquitin-protein ligase SopA"/>
    <property type="match status" value="1"/>
</dbReference>
<protein>
    <submittedName>
        <fullName evidence="2">DinB family protein</fullName>
    </submittedName>
</protein>
<dbReference type="Gene3D" id="1.20.120.450">
    <property type="entry name" value="dinb family like domain"/>
    <property type="match status" value="1"/>
</dbReference>
<feature type="domain" description="DinB-like" evidence="1">
    <location>
        <begin position="102"/>
        <end position="245"/>
    </location>
</feature>
<dbReference type="InterPro" id="IPR024775">
    <property type="entry name" value="DinB-like"/>
</dbReference>
<gene>
    <name evidence="2" type="ORF">AAFH96_04125</name>
</gene>
<evidence type="ECO:0000313" key="2">
    <source>
        <dbReference type="EMBL" id="MFB6392290.1"/>
    </source>
</evidence>
<dbReference type="InterPro" id="IPR034660">
    <property type="entry name" value="DinB/YfiT-like"/>
</dbReference>
<dbReference type="RefSeq" id="WP_364212475.1">
    <property type="nucleotide sequence ID" value="NZ_JBCGDC010000008.1"/>
</dbReference>
<evidence type="ECO:0000259" key="1">
    <source>
        <dbReference type="Pfam" id="PF12867"/>
    </source>
</evidence>
<dbReference type="Pfam" id="PF00805">
    <property type="entry name" value="Pentapeptide"/>
    <property type="match status" value="1"/>
</dbReference>
<proteinExistence type="predicted"/>
<dbReference type="SUPFAM" id="SSF141571">
    <property type="entry name" value="Pentapeptide repeat-like"/>
    <property type="match status" value="1"/>
</dbReference>
<accession>A0ABV5CJX5</accession>
<evidence type="ECO:0000313" key="3">
    <source>
        <dbReference type="Proteomes" id="UP001582793"/>
    </source>
</evidence>
<organism evidence="2 3">
    <name type="scientific">Polymorphospora lycopeni</name>
    <dbReference type="NCBI Taxonomy" id="3140240"/>
    <lineage>
        <taxon>Bacteria</taxon>
        <taxon>Bacillati</taxon>
        <taxon>Actinomycetota</taxon>
        <taxon>Actinomycetes</taxon>
        <taxon>Micromonosporales</taxon>
        <taxon>Micromonosporaceae</taxon>
        <taxon>Polymorphospora</taxon>
    </lineage>
</organism>